<dbReference type="SUPFAM" id="SSF88946">
    <property type="entry name" value="Sigma2 domain of RNA polymerase sigma factors"/>
    <property type="match status" value="1"/>
</dbReference>
<dbReference type="RefSeq" id="WP_385940703.1">
    <property type="nucleotide sequence ID" value="NZ_JBHSOZ010000004.1"/>
</dbReference>
<gene>
    <name evidence="2" type="ORF">ACFPU1_10220</name>
</gene>
<feature type="domain" description="Helix-turn-helix conjugative transposon-like" evidence="1">
    <location>
        <begin position="5"/>
        <end position="59"/>
    </location>
</feature>
<reference evidence="3" key="1">
    <citation type="journal article" date="2019" name="Int. J. Syst. Evol. Microbiol.">
        <title>The Global Catalogue of Microorganisms (GCM) 10K type strain sequencing project: providing services to taxonomists for standard genome sequencing and annotation.</title>
        <authorList>
            <consortium name="The Broad Institute Genomics Platform"/>
            <consortium name="The Broad Institute Genome Sequencing Center for Infectious Disease"/>
            <person name="Wu L."/>
            <person name="Ma J."/>
        </authorList>
    </citation>
    <scope>NUCLEOTIDE SEQUENCE [LARGE SCALE GENOMIC DNA]</scope>
    <source>
        <strain evidence="3">CECT 7184</strain>
    </source>
</reference>
<evidence type="ECO:0000313" key="2">
    <source>
        <dbReference type="EMBL" id="MFC5713160.1"/>
    </source>
</evidence>
<dbReference type="InterPro" id="IPR024760">
    <property type="entry name" value="HTH_dom_conjug_TS-like"/>
</dbReference>
<dbReference type="Pfam" id="PF12645">
    <property type="entry name" value="HTH_16"/>
    <property type="match status" value="1"/>
</dbReference>
<proteinExistence type="predicted"/>
<evidence type="ECO:0000313" key="3">
    <source>
        <dbReference type="Proteomes" id="UP001596142"/>
    </source>
</evidence>
<sequence length="77" mass="9213">MTEIYRLVEKAQKSDQEAIQQIIYRFEPKIKSSLKLIPFQHREDVNQEIVMKMIEVIQKEDMEKVPGFKEFLNTISL</sequence>
<dbReference type="EMBL" id="JBHSOZ010000004">
    <property type="protein sequence ID" value="MFC5713160.1"/>
    <property type="molecule type" value="Genomic_DNA"/>
</dbReference>
<protein>
    <submittedName>
        <fullName evidence="2">Helix-turn-helix domain-containing protein</fullName>
    </submittedName>
</protein>
<dbReference type="Proteomes" id="UP001596142">
    <property type="component" value="Unassembled WGS sequence"/>
</dbReference>
<organism evidence="2 3">
    <name type="scientific">Thalassorhabdus alkalitolerans</name>
    <dbReference type="NCBI Taxonomy" id="2282697"/>
    <lineage>
        <taxon>Bacteria</taxon>
        <taxon>Bacillati</taxon>
        <taxon>Bacillota</taxon>
        <taxon>Bacilli</taxon>
        <taxon>Bacillales</taxon>
        <taxon>Bacillaceae</taxon>
        <taxon>Thalassorhabdus</taxon>
    </lineage>
</organism>
<dbReference type="InterPro" id="IPR013325">
    <property type="entry name" value="RNA_pol_sigma_r2"/>
</dbReference>
<evidence type="ECO:0000259" key="1">
    <source>
        <dbReference type="Pfam" id="PF12645"/>
    </source>
</evidence>
<name>A0ABW0YL42_9BACI</name>
<accession>A0ABW0YL42</accession>
<keyword evidence="3" id="KW-1185">Reference proteome</keyword>
<comment type="caution">
    <text evidence="2">The sequence shown here is derived from an EMBL/GenBank/DDBJ whole genome shotgun (WGS) entry which is preliminary data.</text>
</comment>